<reference evidence="1" key="1">
    <citation type="submission" date="2024-06" db="EMBL/GenBank/DDBJ databases">
        <authorList>
            <person name="Cheng P."/>
            <person name="A X."/>
        </authorList>
    </citation>
    <scope>NUCLEOTIDE SEQUENCE</scope>
</reference>
<dbReference type="EMBL" id="PP932004">
    <property type="protein sequence ID" value="XCB08962.1"/>
    <property type="molecule type" value="Genomic_DNA"/>
</dbReference>
<evidence type="ECO:0000313" key="1">
    <source>
        <dbReference type="EMBL" id="XCB08962.1"/>
    </source>
</evidence>
<dbReference type="SUPFAM" id="SSF101386">
    <property type="entry name" value="all-alpha NTP pyrophosphatases"/>
    <property type="match status" value="1"/>
</dbReference>
<sequence>MVPGDFRQGEPMTEPAKNFDYIEEAHVTASDKYYGDRIPLSYFAHVVGQAIDALSKLDEIKKALFYGREIDVPQAASEGAHPATLAKLPEWIATDASEEADRAAINIIHGIIGKATEAGELLEALAATANNGAPFDGVNAVEEVGDGFWYDALVLRALGSNFGEAQRVNIAKLRHRFPNAFTEYDANNRDLFGEREILEGGEKTSEISSETP</sequence>
<protein>
    <recommendedName>
        <fullName evidence="2">MazG-like nucleotide pyrophosphohydrolase</fullName>
    </recommendedName>
</protein>
<evidence type="ECO:0008006" key="2">
    <source>
        <dbReference type="Google" id="ProtNLM"/>
    </source>
</evidence>
<accession>A0AAU7YTI3</accession>
<name>A0AAU7YTI3_9CAUD</name>
<organism evidence="1">
    <name type="scientific">Stenotrophomonas phage vB_SmaS_QH3</name>
    <dbReference type="NCBI Taxonomy" id="3229738"/>
    <lineage>
        <taxon>Viruses</taxon>
        <taxon>Duplodnaviria</taxon>
        <taxon>Heunggongvirae</taxon>
        <taxon>Uroviricota</taxon>
        <taxon>Caudoviricetes</taxon>
        <taxon>Jondennisvirinae</taxon>
        <taxon>Septimatrevirus</taxon>
    </lineage>
</organism>
<proteinExistence type="predicted"/>